<feature type="repeat" description="PPR" evidence="19">
    <location>
        <begin position="381"/>
        <end position="415"/>
    </location>
</feature>
<dbReference type="InterPro" id="IPR038248">
    <property type="entry name" value="Dicer_dimer_sf"/>
</dbReference>
<dbReference type="InterPro" id="IPR036085">
    <property type="entry name" value="PAZ_dom_sf"/>
</dbReference>
<evidence type="ECO:0000313" key="28">
    <source>
        <dbReference type="Proteomes" id="UP000743370"/>
    </source>
</evidence>
<feature type="domain" description="PAZ" evidence="23">
    <location>
        <begin position="1464"/>
        <end position="1589"/>
    </location>
</feature>
<dbReference type="FunFam" id="2.170.260.10:FF:000004">
    <property type="entry name" value="Dicer-like 104"/>
    <property type="match status" value="1"/>
</dbReference>
<comment type="similarity">
    <text evidence="17 18">Belongs to the helicase family. Dicer subfamily.</text>
</comment>
<evidence type="ECO:0000259" key="23">
    <source>
        <dbReference type="PROSITE" id="PS50821"/>
    </source>
</evidence>
<dbReference type="FunFam" id="3.40.50.300:FF:000705">
    <property type="entry name" value="Endoribonuclease dicer-like protein"/>
    <property type="match status" value="1"/>
</dbReference>
<dbReference type="CDD" id="cd00593">
    <property type="entry name" value="RIBOc"/>
    <property type="match status" value="2"/>
</dbReference>
<dbReference type="PROSITE" id="PS00517">
    <property type="entry name" value="RNASE_3_1"/>
    <property type="match status" value="1"/>
</dbReference>
<feature type="repeat" description="PPR" evidence="19">
    <location>
        <begin position="582"/>
        <end position="616"/>
    </location>
</feature>
<keyword evidence="11" id="KW-0067">ATP-binding</keyword>
<dbReference type="Gene3D" id="3.30.160.20">
    <property type="match status" value="1"/>
</dbReference>
<dbReference type="PROSITE" id="PS50142">
    <property type="entry name" value="RNASE_3_2"/>
    <property type="match status" value="2"/>
</dbReference>
<dbReference type="SUPFAM" id="SSF101690">
    <property type="entry name" value="PAZ domain"/>
    <property type="match status" value="1"/>
</dbReference>
<keyword evidence="14" id="KW-0943">RNA-mediated gene silencing</keyword>
<dbReference type="InterPro" id="IPR036389">
    <property type="entry name" value="RNase_III_sf"/>
</dbReference>
<dbReference type="GO" id="GO:0003723">
    <property type="term" value="F:RNA binding"/>
    <property type="evidence" value="ECO:0007669"/>
    <property type="project" value="UniProtKB-UniRule"/>
</dbReference>
<dbReference type="InterPro" id="IPR011990">
    <property type="entry name" value="TPR-like_helical_dom_sf"/>
</dbReference>
<evidence type="ECO:0000256" key="16">
    <source>
        <dbReference type="ARBA" id="ARBA00023242"/>
    </source>
</evidence>
<dbReference type="Pfam" id="PF03368">
    <property type="entry name" value="Dicer_dimer"/>
    <property type="match status" value="1"/>
</dbReference>
<evidence type="ECO:0000256" key="20">
    <source>
        <dbReference type="SAM" id="MobiDB-lite"/>
    </source>
</evidence>
<evidence type="ECO:0000256" key="13">
    <source>
        <dbReference type="ARBA" id="ARBA00022884"/>
    </source>
</evidence>
<comment type="caution">
    <text evidence="27">The sequence shown here is derived from an EMBL/GenBank/DDBJ whole genome shotgun (WGS) entry which is preliminary data.</text>
</comment>
<feature type="domain" description="DRBM" evidence="21">
    <location>
        <begin position="2041"/>
        <end position="2064"/>
    </location>
</feature>
<feature type="repeat" description="PPR" evidence="19">
    <location>
        <begin position="204"/>
        <end position="238"/>
    </location>
</feature>
<name>A0A8T0KR58_PHAAN</name>
<dbReference type="EMBL" id="JABFOF010000004">
    <property type="protein sequence ID" value="KAG2400385.1"/>
    <property type="molecule type" value="Genomic_DNA"/>
</dbReference>
<feature type="repeat" description="PPR" evidence="19">
    <location>
        <begin position="103"/>
        <end position="137"/>
    </location>
</feature>
<dbReference type="GO" id="GO:0005524">
    <property type="term" value="F:ATP binding"/>
    <property type="evidence" value="ECO:0007669"/>
    <property type="project" value="UniProtKB-KW"/>
</dbReference>
<comment type="subcellular location">
    <subcellularLocation>
        <location evidence="3">Nucleus</location>
    </subcellularLocation>
</comment>
<evidence type="ECO:0000256" key="17">
    <source>
        <dbReference type="ARBA" id="ARBA00035116"/>
    </source>
</evidence>
<keyword evidence="12" id="KW-0460">Magnesium</keyword>
<dbReference type="GO" id="GO:0004386">
    <property type="term" value="F:helicase activity"/>
    <property type="evidence" value="ECO:0007669"/>
    <property type="project" value="UniProtKB-KW"/>
</dbReference>
<proteinExistence type="inferred from homology"/>
<evidence type="ECO:0000256" key="11">
    <source>
        <dbReference type="ARBA" id="ARBA00022840"/>
    </source>
</evidence>
<evidence type="ECO:0000259" key="22">
    <source>
        <dbReference type="PROSITE" id="PS50142"/>
    </source>
</evidence>
<feature type="domain" description="Helicase C-terminal" evidence="25">
    <location>
        <begin position="973"/>
        <end position="1125"/>
    </location>
</feature>
<dbReference type="SUPFAM" id="SSF52540">
    <property type="entry name" value="P-loop containing nucleoside triphosphate hydrolases"/>
    <property type="match status" value="1"/>
</dbReference>
<dbReference type="PANTHER" id="PTHR14950">
    <property type="entry name" value="DICER-RELATED"/>
    <property type="match status" value="1"/>
</dbReference>
<dbReference type="GO" id="GO:0004525">
    <property type="term" value="F:ribonuclease III activity"/>
    <property type="evidence" value="ECO:0007669"/>
    <property type="project" value="InterPro"/>
</dbReference>
<dbReference type="Pfam" id="PF00271">
    <property type="entry name" value="Helicase_C"/>
    <property type="match status" value="1"/>
</dbReference>
<evidence type="ECO:0000256" key="5">
    <source>
        <dbReference type="ARBA" id="ARBA00022723"/>
    </source>
</evidence>
<evidence type="ECO:0000256" key="2">
    <source>
        <dbReference type="ARBA" id="ARBA00001946"/>
    </source>
</evidence>
<feature type="domain" description="Dicer dsRNA-binding fold" evidence="26">
    <location>
        <begin position="1154"/>
        <end position="1244"/>
    </location>
</feature>
<evidence type="ECO:0000259" key="24">
    <source>
        <dbReference type="PROSITE" id="PS51192"/>
    </source>
</evidence>
<dbReference type="SMART" id="SM00949">
    <property type="entry name" value="PAZ"/>
    <property type="match status" value="1"/>
</dbReference>
<accession>A0A8T0KR58</accession>
<feature type="domain" description="RNase III" evidence="22">
    <location>
        <begin position="1614"/>
        <end position="1786"/>
    </location>
</feature>
<keyword evidence="16" id="KW-0539">Nucleus</keyword>
<evidence type="ECO:0000256" key="4">
    <source>
        <dbReference type="ARBA" id="ARBA00022722"/>
    </source>
</evidence>
<dbReference type="InterPro" id="IPR003100">
    <property type="entry name" value="PAZ_dom"/>
</dbReference>
<keyword evidence="13 18" id="KW-0694">RNA-binding</keyword>
<dbReference type="GO" id="GO:0005737">
    <property type="term" value="C:cytoplasm"/>
    <property type="evidence" value="ECO:0007669"/>
    <property type="project" value="TreeGrafter"/>
</dbReference>
<dbReference type="Gene3D" id="2.170.260.10">
    <property type="entry name" value="paz domain"/>
    <property type="match status" value="1"/>
</dbReference>
<protein>
    <submittedName>
        <fullName evidence="27">Endoribonuclease Dicer-like protein</fullName>
    </submittedName>
</protein>
<evidence type="ECO:0000256" key="6">
    <source>
        <dbReference type="ARBA" id="ARBA00022737"/>
    </source>
</evidence>
<dbReference type="SUPFAM" id="SSF69065">
    <property type="entry name" value="RNase III domain-like"/>
    <property type="match status" value="2"/>
</dbReference>
<dbReference type="InterPro" id="IPR002885">
    <property type="entry name" value="PPR_rpt"/>
</dbReference>
<dbReference type="Gene3D" id="3.40.50.300">
    <property type="entry name" value="P-loop containing nucleotide triphosphate hydrolases"/>
    <property type="match status" value="2"/>
</dbReference>
<dbReference type="PROSITE" id="PS51192">
    <property type="entry name" value="HELICASE_ATP_BIND_1"/>
    <property type="match status" value="1"/>
</dbReference>
<dbReference type="Pfam" id="PF01535">
    <property type="entry name" value="PPR"/>
    <property type="match status" value="8"/>
</dbReference>
<feature type="domain" description="RNase III" evidence="22">
    <location>
        <begin position="1827"/>
        <end position="1970"/>
    </location>
</feature>
<evidence type="ECO:0000256" key="8">
    <source>
        <dbReference type="ARBA" id="ARBA00022759"/>
    </source>
</evidence>
<dbReference type="PROSITE" id="PS51194">
    <property type="entry name" value="HELICASE_CTER"/>
    <property type="match status" value="1"/>
</dbReference>
<evidence type="ECO:0000259" key="21">
    <source>
        <dbReference type="PROSITE" id="PS50137"/>
    </source>
</evidence>
<dbReference type="GO" id="GO:0005634">
    <property type="term" value="C:nucleus"/>
    <property type="evidence" value="ECO:0007669"/>
    <property type="project" value="UniProtKB-SubCell"/>
</dbReference>
<dbReference type="InterPro" id="IPR027417">
    <property type="entry name" value="P-loop_NTPase"/>
</dbReference>
<dbReference type="SMART" id="SM00490">
    <property type="entry name" value="HELICc"/>
    <property type="match status" value="1"/>
</dbReference>
<comment type="cofactor">
    <cofactor evidence="1">
        <name>Mn(2+)</name>
        <dbReference type="ChEBI" id="CHEBI:29035"/>
    </cofactor>
</comment>
<dbReference type="PROSITE" id="PS50137">
    <property type="entry name" value="DS_RBD"/>
    <property type="match status" value="1"/>
</dbReference>
<sequence length="2251" mass="251596">MQLRTRGTSTANALTSRAHQIHSHSHSLSLSHPHSPPQWFSILRQAIAASDLLLGKRAHARILTSGHHPECFLTNNLITMYAKCGSLSSARKLFDATPHEAKDLVTWNAILSAYAQADNPYDGLHLFCQLRHSALSTTRHTLAPVLKMCFLSGSSFASASLHGYALKIGLLWDVFVAGALVNIYSKFGRIREARLLFDGMAVRDVVLWNLMMKAYVDTCLEHEALLLFSEFHRTGLRPDDVTLRALARVSMSRNTAFESQLKQLRAYATKLFIRDSDNSDVIAWNKTLSRCLQRGEAWEAVDCFRDMIKSSVACDSLTFVVMLSVAASLNCLELGKQIHGAVIRTELDQVVSVGNSLINIYVKAGSVSRARSVFGQMNEVDLISWNTMISGFALNGLEECSVGFFVDLLRDGLLPDQFTIASVLRACSSLEQGCHLATQIHTYAMKAGVVLDSFVSTTLIDVYSKSGRTEEAEVLFVNQDDLASWNAMMHGYIMRDDFHKALRLYSILHESGERGDQITVVNAAKAAGGLVGLEQGRQIHAVVVKRGFNLDLFVISGVLDMYLKCGEVESASRVFTEIPSPDDVAWTTMISGCVENGQEDHALSTYHQMRLSRVQPDEYTFATLVKACSLLTALEQGRQIHANIVKLDCAFDPFREVFEVARRRNTIAVLDTGSGKTLIAVMIMKEVGQTIKSLGMKKLIVFLAPTQFNNIRYLTDFQVEEYYGAKGVDTWTLKTWEQKISNNDVLVMTPQILLDALRKAFVRMEMICLIVIDECHRATGNHPYTKIMKEFYHQAKEKPKIFGMTASPVGKRGVSSTTDCEDQISELESILDSQRYTVEDRTEMSRYILSAKESCRFHDQARFSALSLKPKIEALWSKFDALLSENKSNYMDVENKFKTLSQRMSNELGKILHCLEDLGILCAYEAVKICHENFSKTEGTCEIYRTDDKNILGVDFDYSKAEDMGYLSPKLLELIKIFQSLGESSQVLCLIFVDRIITAKVIERFAKKVPQISHFSVSYLTGNSTSVDAVAPKRQKEILESFRSGKVNLLFTTDVLEEGIHVPNCSCVIRFDLPKTVRSYVQSRGRSRQANSQFVVMGNLKQRDQLFDIIRSERSMTDASIHKDHESNLRVFTVGKTDTYYVDSTGASVTLDSSVNLIHRYCGTLPRDQYSSAKPTYDFLPVEGGYQCKLTLPSNSVLQTIIGPLGKHIRLARHLACFEACKKLHQMGALNEHLVPFIEDVSEDDHIVKNKESSSGAGTTKRKELHGTANICALSGAWGDKLDVEARFFAYKLEFTCSIVNEIYSGFVLLIESKLDDDVGNIESDLYLVSKVVKASVSSCGQVDLDAKQMMKAKCFHELFFNGLFGRLVFRSKSAGGETEFLLQKDTKSLWTAKHLYLLLPLEKLNGICEGTLQINWHGIDSCASAIEFLRRRYSLVTGDCDDNGIITSPQDTSSMEMEYVGTNKIHFANCVLDADNIKNTLVLAIHTGKIYCIVDIDSNLSAESPFCGNNEKSKERFTYSDYFSKRYGITLRHPRHALLLLKQSHNPHNLLFNFHEEDARDKSSQIGSTTSKVPAHVHVPPELLYVLEFKRNVLRSLYLLPSLMYRIESLMLSSQLREEIDGQTSKSNINSSLILEALTTLRCSENFSMERLELLGDSVLKYVVSCHLFLKYPKNHEGHLSAKRSLAVCNSTLHKLAIEHKLQGYVRDSAFEPRRWVAPGQRSIHPVCCDCGLETLEVPLDVKFHTEDPKVVVGKFCDRGHRWMCSKTISDCVEALIGAYYVGGGLFASLNVMKWLGIGAELELSLVDEAITAASLRTCMPKESEIASLEKKIGYEFSVKGLLLEAITHLSEKELGIGCCYERLEFLGDSVLDLLITWHLYKSHTDIDPGVLTDLRSASVNNDNFAQVAVRHNLHQHLLHGSGLLLSQISEYVKVISESDPRSLPNIRAPKALGDLVESIVGAMLIDSKLSLDRVWEVFCPLLSPIVTPEKLELPPFRELNELCDSLGYCVKVNENCEKKGSMMHVEVSVQLPNDLLVREGKGTNKKTAKGEASFHLLKDLEKRGISYCNIMSKGKRDNSVHINDSPHLKMDSSTCFTRNEEHSSESVHKRNRFDGTNPTESILPLKYSSGDDSGFSASIPVKLSIKTKKGGPRTTLFEVCKKLQWPVPAFASTEYKDRSLFESCEGLQGSKGLNCFVSKVTLCIPKYGNIECQGEARSDKKSSFDSAAVKMLLELQKLGKVEIDPPLSS</sequence>
<keyword evidence="15" id="KW-0464">Manganese</keyword>
<dbReference type="FunFam" id="1.25.40.10:FF:001086">
    <property type="entry name" value="Pentatricopeptide repeat-containing protein At4g33170"/>
    <property type="match status" value="1"/>
</dbReference>
<evidence type="ECO:0000259" key="25">
    <source>
        <dbReference type="PROSITE" id="PS51194"/>
    </source>
</evidence>
<evidence type="ECO:0000256" key="15">
    <source>
        <dbReference type="ARBA" id="ARBA00023211"/>
    </source>
</evidence>
<dbReference type="GO" id="GO:0046872">
    <property type="term" value="F:metal ion binding"/>
    <property type="evidence" value="ECO:0007669"/>
    <property type="project" value="UniProtKB-KW"/>
</dbReference>
<dbReference type="Pfam" id="PF02170">
    <property type="entry name" value="PAZ"/>
    <property type="match status" value="1"/>
</dbReference>
<organism evidence="27 28">
    <name type="scientific">Phaseolus angularis</name>
    <name type="common">Azuki bean</name>
    <name type="synonym">Vigna angularis</name>
    <dbReference type="NCBI Taxonomy" id="3914"/>
    <lineage>
        <taxon>Eukaryota</taxon>
        <taxon>Viridiplantae</taxon>
        <taxon>Streptophyta</taxon>
        <taxon>Embryophyta</taxon>
        <taxon>Tracheophyta</taxon>
        <taxon>Spermatophyta</taxon>
        <taxon>Magnoliopsida</taxon>
        <taxon>eudicotyledons</taxon>
        <taxon>Gunneridae</taxon>
        <taxon>Pentapetalae</taxon>
        <taxon>rosids</taxon>
        <taxon>fabids</taxon>
        <taxon>Fabales</taxon>
        <taxon>Fabaceae</taxon>
        <taxon>Papilionoideae</taxon>
        <taxon>50 kb inversion clade</taxon>
        <taxon>NPAAA clade</taxon>
        <taxon>indigoferoid/millettioid clade</taxon>
        <taxon>Phaseoleae</taxon>
        <taxon>Vigna</taxon>
    </lineage>
</organism>
<dbReference type="PROSITE" id="PS51327">
    <property type="entry name" value="DICER_DSRBF"/>
    <property type="match status" value="1"/>
</dbReference>
<dbReference type="GO" id="GO:0010267">
    <property type="term" value="P:ta-siRNA processing"/>
    <property type="evidence" value="ECO:0007669"/>
    <property type="project" value="UniProtKB-ARBA"/>
</dbReference>
<dbReference type="Gene3D" id="1.10.1520.10">
    <property type="entry name" value="Ribonuclease III domain"/>
    <property type="match status" value="2"/>
</dbReference>
<dbReference type="SMART" id="SM00535">
    <property type="entry name" value="RIBOc"/>
    <property type="match status" value="2"/>
</dbReference>
<evidence type="ECO:0000256" key="10">
    <source>
        <dbReference type="ARBA" id="ARBA00022806"/>
    </source>
</evidence>
<dbReference type="FunFam" id="3.40.50.300:FF:000420">
    <property type="entry name" value="Endoribonuclease dicer-like 1"/>
    <property type="match status" value="1"/>
</dbReference>
<dbReference type="PANTHER" id="PTHR14950:SF46">
    <property type="entry name" value="ENDORIBONUCLEASE DICER HOMOLOG 3"/>
    <property type="match status" value="1"/>
</dbReference>
<dbReference type="Gene3D" id="3.30.160.380">
    <property type="entry name" value="Dicer dimerisation domain"/>
    <property type="match status" value="1"/>
</dbReference>
<dbReference type="InterPro" id="IPR014001">
    <property type="entry name" value="Helicase_ATP-bd"/>
</dbReference>
<keyword evidence="6" id="KW-0677">Repeat</keyword>
<dbReference type="NCBIfam" id="TIGR00756">
    <property type="entry name" value="PPR"/>
    <property type="match status" value="2"/>
</dbReference>
<keyword evidence="10" id="KW-0347">Helicase</keyword>
<dbReference type="Pfam" id="PF04851">
    <property type="entry name" value="ResIII"/>
    <property type="match status" value="1"/>
</dbReference>
<evidence type="ECO:0000256" key="18">
    <source>
        <dbReference type="PROSITE-ProRule" id="PRU00657"/>
    </source>
</evidence>
<feature type="repeat" description="PPR" evidence="19">
    <location>
        <begin position="481"/>
        <end position="515"/>
    </location>
</feature>
<keyword evidence="4" id="KW-0540">Nuclease</keyword>
<dbReference type="Gene3D" id="1.25.40.10">
    <property type="entry name" value="Tetratricopeptide repeat domain"/>
    <property type="match status" value="5"/>
</dbReference>
<feature type="region of interest" description="Disordered" evidence="20">
    <location>
        <begin position="2101"/>
        <end position="2120"/>
    </location>
</feature>
<keyword evidence="8" id="KW-0255">Endonuclease</keyword>
<dbReference type="InterPro" id="IPR014720">
    <property type="entry name" value="dsRBD_dom"/>
</dbReference>
<dbReference type="PROSITE" id="PS50821">
    <property type="entry name" value="PAZ"/>
    <property type="match status" value="1"/>
</dbReference>
<comment type="cofactor">
    <cofactor evidence="2">
        <name>Mg(2+)</name>
        <dbReference type="ChEBI" id="CHEBI:18420"/>
    </cofactor>
</comment>
<dbReference type="InterPro" id="IPR005034">
    <property type="entry name" value="Dicer_dimerisation"/>
</dbReference>
<dbReference type="Pfam" id="PF13041">
    <property type="entry name" value="PPR_2"/>
    <property type="match status" value="1"/>
</dbReference>
<dbReference type="FunFam" id="3.30.160.380:FF:000001">
    <property type="entry name" value="Endoribonuclease dicer-like 1"/>
    <property type="match status" value="1"/>
</dbReference>
<evidence type="ECO:0000313" key="27">
    <source>
        <dbReference type="EMBL" id="KAG2400385.1"/>
    </source>
</evidence>
<dbReference type="PROSITE" id="PS51375">
    <property type="entry name" value="PPR"/>
    <property type="match status" value="5"/>
</dbReference>
<evidence type="ECO:0000259" key="26">
    <source>
        <dbReference type="PROSITE" id="PS51327"/>
    </source>
</evidence>
<keyword evidence="5" id="KW-0479">Metal-binding</keyword>
<dbReference type="InterPro" id="IPR000999">
    <property type="entry name" value="RNase_III_dom"/>
</dbReference>
<feature type="domain" description="Helicase ATP-binding" evidence="24">
    <location>
        <begin position="657"/>
        <end position="826"/>
    </location>
</feature>
<gene>
    <name evidence="27" type="ORF">HKW66_Vig0097610</name>
</gene>
<dbReference type="FunFam" id="1.10.1520.10:FF:000008">
    <property type="entry name" value="Dicer-like 104"/>
    <property type="match status" value="1"/>
</dbReference>
<dbReference type="Pfam" id="PF00636">
    <property type="entry name" value="Ribonuclease_3"/>
    <property type="match status" value="2"/>
</dbReference>
<evidence type="ECO:0000256" key="12">
    <source>
        <dbReference type="ARBA" id="ARBA00022842"/>
    </source>
</evidence>
<keyword evidence="9" id="KW-0378">Hydrolase</keyword>
<evidence type="ECO:0000256" key="14">
    <source>
        <dbReference type="ARBA" id="ARBA00023158"/>
    </source>
</evidence>
<dbReference type="Proteomes" id="UP000743370">
    <property type="component" value="Unassembled WGS sequence"/>
</dbReference>
<dbReference type="GO" id="GO:0003677">
    <property type="term" value="F:DNA binding"/>
    <property type="evidence" value="ECO:0007669"/>
    <property type="project" value="InterPro"/>
</dbReference>
<dbReference type="FunFam" id="1.10.1520.10:FF:000004">
    <property type="entry name" value="Endoribonuclease dicer-like 1"/>
    <property type="match status" value="1"/>
</dbReference>
<evidence type="ECO:0000256" key="1">
    <source>
        <dbReference type="ARBA" id="ARBA00001936"/>
    </source>
</evidence>
<dbReference type="CDD" id="cd18034">
    <property type="entry name" value="DEXHc_dicer"/>
    <property type="match status" value="1"/>
</dbReference>
<evidence type="ECO:0000256" key="3">
    <source>
        <dbReference type="ARBA" id="ARBA00004123"/>
    </source>
</evidence>
<reference evidence="27 28" key="1">
    <citation type="submission" date="2020-05" db="EMBL/GenBank/DDBJ databases">
        <title>Vigna angularis (adzuki bean) Var. LongXiaoDou No. 4 denovo assembly.</title>
        <authorList>
            <person name="Xiang H."/>
        </authorList>
    </citation>
    <scope>NUCLEOTIDE SEQUENCE [LARGE SCALE GENOMIC DNA]</scope>
    <source>
        <tissue evidence="27">Leaf</tissue>
    </source>
</reference>
<dbReference type="SMART" id="SM00487">
    <property type="entry name" value="DEXDc"/>
    <property type="match status" value="1"/>
</dbReference>
<keyword evidence="7" id="KW-0547">Nucleotide-binding</keyword>
<evidence type="ECO:0000256" key="19">
    <source>
        <dbReference type="PROSITE-ProRule" id="PRU00708"/>
    </source>
</evidence>
<evidence type="ECO:0000256" key="9">
    <source>
        <dbReference type="ARBA" id="ARBA00022801"/>
    </source>
</evidence>
<feature type="compositionally biased region" description="Basic and acidic residues" evidence="20">
    <location>
        <begin position="2101"/>
        <end position="2110"/>
    </location>
</feature>
<dbReference type="FunFam" id="1.25.40.10:FF:001139">
    <property type="entry name" value="Uncharacterized protein"/>
    <property type="match status" value="1"/>
</dbReference>
<dbReference type="InterPro" id="IPR001650">
    <property type="entry name" value="Helicase_C-like"/>
</dbReference>
<dbReference type="CDD" id="cd18802">
    <property type="entry name" value="SF2_C_dicer"/>
    <property type="match status" value="1"/>
</dbReference>
<dbReference type="InterPro" id="IPR006935">
    <property type="entry name" value="Helicase/UvrB_N"/>
</dbReference>
<evidence type="ECO:0000256" key="7">
    <source>
        <dbReference type="ARBA" id="ARBA00022741"/>
    </source>
</evidence>